<dbReference type="AlphaFoldDB" id="Q7UP12"/>
<dbReference type="EnsemblBacteria" id="CAD75253">
    <property type="protein sequence ID" value="CAD75253"/>
    <property type="gene ID" value="RB7224"/>
</dbReference>
<evidence type="ECO:0000313" key="1">
    <source>
        <dbReference type="EMBL" id="CAD75253.1"/>
    </source>
</evidence>
<dbReference type="STRING" id="243090.RB7224"/>
<evidence type="ECO:0000313" key="2">
    <source>
        <dbReference type="Proteomes" id="UP000001025"/>
    </source>
</evidence>
<dbReference type="EMBL" id="BX294145">
    <property type="protein sequence ID" value="CAD75253.1"/>
    <property type="molecule type" value="Genomic_DNA"/>
</dbReference>
<dbReference type="Proteomes" id="UP000001025">
    <property type="component" value="Chromosome"/>
</dbReference>
<proteinExistence type="predicted"/>
<keyword evidence="2" id="KW-1185">Reference proteome</keyword>
<sequence>MAIRGKWTRSLADALGGIQSIGWSASGFQREVWVQWSTQKRNFNAPKQVGRNDQVEPHVGEFL</sequence>
<dbReference type="InParanoid" id="Q7UP12"/>
<name>Q7UP12_RHOBA</name>
<organism evidence="1 2">
    <name type="scientific">Rhodopirellula baltica (strain DSM 10527 / NCIMB 13988 / SH1)</name>
    <dbReference type="NCBI Taxonomy" id="243090"/>
    <lineage>
        <taxon>Bacteria</taxon>
        <taxon>Pseudomonadati</taxon>
        <taxon>Planctomycetota</taxon>
        <taxon>Planctomycetia</taxon>
        <taxon>Pirellulales</taxon>
        <taxon>Pirellulaceae</taxon>
        <taxon>Rhodopirellula</taxon>
    </lineage>
</organism>
<protein>
    <submittedName>
        <fullName evidence="1">Uncharacterized protein</fullName>
    </submittedName>
</protein>
<reference evidence="1 2" key="1">
    <citation type="journal article" date="2003" name="Proc. Natl. Acad. Sci. U.S.A.">
        <title>Complete genome sequence of the marine planctomycete Pirellula sp. strain 1.</title>
        <authorList>
            <person name="Gloeckner F.O."/>
            <person name="Kube M."/>
            <person name="Bauer M."/>
            <person name="Teeling H."/>
            <person name="Lombardot T."/>
            <person name="Ludwig W."/>
            <person name="Gade D."/>
            <person name="Beck A."/>
            <person name="Borzym K."/>
            <person name="Heitmann K."/>
            <person name="Rabus R."/>
            <person name="Schlesner H."/>
            <person name="Amann R."/>
            <person name="Reinhardt R."/>
        </authorList>
    </citation>
    <scope>NUCLEOTIDE SEQUENCE [LARGE SCALE GENOMIC DNA]</scope>
    <source>
        <strain evidence="2">DSM 10527 / NCIMB 13988 / SH1</strain>
    </source>
</reference>
<accession>Q7UP12</accession>
<gene>
    <name evidence="1" type="ordered locus">RB7224</name>
</gene>
<dbReference type="KEGG" id="rba:RB7224"/>
<dbReference type="HOGENOM" id="CLU_2882940_0_0_0"/>